<organism evidence="1 2">
    <name type="scientific">Physocladia obscura</name>
    <dbReference type="NCBI Taxonomy" id="109957"/>
    <lineage>
        <taxon>Eukaryota</taxon>
        <taxon>Fungi</taxon>
        <taxon>Fungi incertae sedis</taxon>
        <taxon>Chytridiomycota</taxon>
        <taxon>Chytridiomycota incertae sedis</taxon>
        <taxon>Chytridiomycetes</taxon>
        <taxon>Chytridiales</taxon>
        <taxon>Chytriomycetaceae</taxon>
        <taxon>Physocladia</taxon>
    </lineage>
</organism>
<name>A0AAD5SR63_9FUNG</name>
<proteinExistence type="predicted"/>
<protein>
    <submittedName>
        <fullName evidence="1">Uncharacterized protein</fullName>
    </submittedName>
</protein>
<dbReference type="EMBL" id="JADGJH010002714">
    <property type="protein sequence ID" value="KAJ3095361.1"/>
    <property type="molecule type" value="Genomic_DNA"/>
</dbReference>
<keyword evidence="2" id="KW-1185">Reference proteome</keyword>
<gene>
    <name evidence="1" type="ORF">HK100_005849</name>
</gene>
<dbReference type="AlphaFoldDB" id="A0AAD5SR63"/>
<dbReference type="Proteomes" id="UP001211907">
    <property type="component" value="Unassembled WGS sequence"/>
</dbReference>
<sequence>MTTNNHQWPSIESLPASIHDLITYKVKVRNNEGKSLQDLATEINAHFTNTTVFAVEKIDGTNLGIDLNGGRFGRRLGIESEVKTYQRTTLSSLANINVRAVYDRIFAVASAQAQNLEAPQIFRLYGELGCNTLYDYKEKGYVGTWQCFGAVLYFSSWDEVEIWRGALTSSGFMIKSADLNKLDEEDEQRPSFTMIECHSFFEILESCQIPHPKFVFSGTLENLILEQKNWMKSHNSEGLVVSTHYEGSNTFTIKKWKQSHEPYQTVGVKLENLIQDPDVFQVLNSAENSKVALTCVNVLLEVAKDKALGRKGKENPAKTHSVNKSSLLILYQEAINSAITKFDSESSYFEQGDSGRSEYIKLLTNEVVSDLGESTDQDEKFKQNIASAIRAFIGKRYGLWLLSNKKK</sequence>
<accession>A0AAD5SR63</accession>
<evidence type="ECO:0000313" key="2">
    <source>
        <dbReference type="Proteomes" id="UP001211907"/>
    </source>
</evidence>
<evidence type="ECO:0000313" key="1">
    <source>
        <dbReference type="EMBL" id="KAJ3095361.1"/>
    </source>
</evidence>
<comment type="caution">
    <text evidence="1">The sequence shown here is derived from an EMBL/GenBank/DDBJ whole genome shotgun (WGS) entry which is preliminary data.</text>
</comment>
<reference evidence="1" key="1">
    <citation type="submission" date="2020-05" db="EMBL/GenBank/DDBJ databases">
        <title>Phylogenomic resolution of chytrid fungi.</title>
        <authorList>
            <person name="Stajich J.E."/>
            <person name="Amses K."/>
            <person name="Simmons R."/>
            <person name="Seto K."/>
            <person name="Myers J."/>
            <person name="Bonds A."/>
            <person name="Quandt C.A."/>
            <person name="Barry K."/>
            <person name="Liu P."/>
            <person name="Grigoriev I."/>
            <person name="Longcore J.E."/>
            <person name="James T.Y."/>
        </authorList>
    </citation>
    <scope>NUCLEOTIDE SEQUENCE</scope>
    <source>
        <strain evidence="1">JEL0513</strain>
    </source>
</reference>